<dbReference type="InterPro" id="IPR013217">
    <property type="entry name" value="Methyltransf_12"/>
</dbReference>
<dbReference type="Gene3D" id="3.40.50.150">
    <property type="entry name" value="Vaccinia Virus protein VP39"/>
    <property type="match status" value="1"/>
</dbReference>
<organism evidence="3 4">
    <name type="scientific">Thermocatellispora tengchongensis</name>
    <dbReference type="NCBI Taxonomy" id="1073253"/>
    <lineage>
        <taxon>Bacteria</taxon>
        <taxon>Bacillati</taxon>
        <taxon>Actinomycetota</taxon>
        <taxon>Actinomycetes</taxon>
        <taxon>Streptosporangiales</taxon>
        <taxon>Streptosporangiaceae</taxon>
        <taxon>Thermocatellispora</taxon>
    </lineage>
</organism>
<dbReference type="PANTHER" id="PTHR43861">
    <property type="entry name" value="TRANS-ACONITATE 2-METHYLTRANSFERASE-RELATED"/>
    <property type="match status" value="1"/>
</dbReference>
<keyword evidence="4" id="KW-1185">Reference proteome</keyword>
<gene>
    <name evidence="3" type="ORF">HNP84_005188</name>
</gene>
<dbReference type="AlphaFoldDB" id="A0A840P2D8"/>
<sequence>MRDYYSPAAEFYEMVATRHIVSSGPPLSAVLKELDPAGGPILEIGAGTGRVTEVIAAALPTAEIVAMEPSPPMRAILTSRVADDPGLRERVTVVDTAAPDLPPLDRISAAVIFGVAGHLTEPERRTLWARLRERLAPGGVIVVELMGVRTPRTIPPTLSLRETMGRQVYEWWLAGEPLGPGLMRFTTTWRVLRDGRTVREVSDGYDWHTLDTAQIAREAGMTSRRIAHAGGEVTPEIAVLTP</sequence>
<evidence type="ECO:0000256" key="1">
    <source>
        <dbReference type="ARBA" id="ARBA00022679"/>
    </source>
</evidence>
<dbReference type="GO" id="GO:0008168">
    <property type="term" value="F:methyltransferase activity"/>
    <property type="evidence" value="ECO:0007669"/>
    <property type="project" value="UniProtKB-KW"/>
</dbReference>
<dbReference type="GO" id="GO:0032259">
    <property type="term" value="P:methylation"/>
    <property type="evidence" value="ECO:0007669"/>
    <property type="project" value="UniProtKB-KW"/>
</dbReference>
<feature type="domain" description="Methyltransferase type 12" evidence="2">
    <location>
        <begin position="42"/>
        <end position="141"/>
    </location>
</feature>
<comment type="caution">
    <text evidence="3">The sequence shown here is derived from an EMBL/GenBank/DDBJ whole genome shotgun (WGS) entry which is preliminary data.</text>
</comment>
<reference evidence="3 4" key="1">
    <citation type="submission" date="2020-08" db="EMBL/GenBank/DDBJ databases">
        <title>Genomic Encyclopedia of Type Strains, Phase IV (KMG-IV): sequencing the most valuable type-strain genomes for metagenomic binning, comparative biology and taxonomic classification.</title>
        <authorList>
            <person name="Goeker M."/>
        </authorList>
    </citation>
    <scope>NUCLEOTIDE SEQUENCE [LARGE SCALE GENOMIC DNA]</scope>
    <source>
        <strain evidence="3 4">DSM 45615</strain>
    </source>
</reference>
<dbReference type="InterPro" id="IPR029063">
    <property type="entry name" value="SAM-dependent_MTases_sf"/>
</dbReference>
<dbReference type="RefSeq" id="WP_185052400.1">
    <property type="nucleotide sequence ID" value="NZ_BAABIX010000002.1"/>
</dbReference>
<dbReference type="PANTHER" id="PTHR43861:SF3">
    <property type="entry name" value="PUTATIVE (AFU_ORTHOLOGUE AFUA_2G14390)-RELATED"/>
    <property type="match status" value="1"/>
</dbReference>
<dbReference type="CDD" id="cd02440">
    <property type="entry name" value="AdoMet_MTases"/>
    <property type="match status" value="1"/>
</dbReference>
<name>A0A840P2D8_9ACTN</name>
<dbReference type="Pfam" id="PF08242">
    <property type="entry name" value="Methyltransf_12"/>
    <property type="match status" value="1"/>
</dbReference>
<keyword evidence="1" id="KW-0808">Transferase</keyword>
<evidence type="ECO:0000259" key="2">
    <source>
        <dbReference type="Pfam" id="PF08242"/>
    </source>
</evidence>
<dbReference type="EMBL" id="JACHGN010000011">
    <property type="protein sequence ID" value="MBB5135444.1"/>
    <property type="molecule type" value="Genomic_DNA"/>
</dbReference>
<evidence type="ECO:0000313" key="4">
    <source>
        <dbReference type="Proteomes" id="UP000578449"/>
    </source>
</evidence>
<dbReference type="Proteomes" id="UP000578449">
    <property type="component" value="Unassembled WGS sequence"/>
</dbReference>
<protein>
    <submittedName>
        <fullName evidence="3">Precorrin-6B methylase 2</fullName>
    </submittedName>
</protein>
<dbReference type="SUPFAM" id="SSF53335">
    <property type="entry name" value="S-adenosyl-L-methionine-dependent methyltransferases"/>
    <property type="match status" value="1"/>
</dbReference>
<evidence type="ECO:0000313" key="3">
    <source>
        <dbReference type="EMBL" id="MBB5135444.1"/>
    </source>
</evidence>
<keyword evidence="3" id="KW-0489">Methyltransferase</keyword>
<proteinExistence type="predicted"/>
<accession>A0A840P2D8</accession>